<keyword evidence="4 6" id="KW-0472">Membrane</keyword>
<proteinExistence type="predicted"/>
<dbReference type="InterPro" id="IPR011547">
    <property type="entry name" value="SLC26A/SulP_dom"/>
</dbReference>
<dbReference type="OrthoDB" id="288203at2759"/>
<keyword evidence="2 6" id="KW-0812">Transmembrane</keyword>
<dbReference type="InterPro" id="IPR001902">
    <property type="entry name" value="SLC26A/SulP_fam"/>
</dbReference>
<comment type="caution">
    <text evidence="8">The sequence shown here is derived from an EMBL/GenBank/DDBJ whole genome shotgun (WGS) entry which is preliminary data.</text>
</comment>
<organism evidence="8 9">
    <name type="scientific">Ramazzottius varieornatus</name>
    <name type="common">Water bear</name>
    <name type="synonym">Tardigrade</name>
    <dbReference type="NCBI Taxonomy" id="947166"/>
    <lineage>
        <taxon>Eukaryota</taxon>
        <taxon>Metazoa</taxon>
        <taxon>Ecdysozoa</taxon>
        <taxon>Tardigrada</taxon>
        <taxon>Eutardigrada</taxon>
        <taxon>Parachela</taxon>
        <taxon>Hypsibioidea</taxon>
        <taxon>Ramazzottiidae</taxon>
        <taxon>Ramazzottius</taxon>
    </lineage>
</organism>
<keyword evidence="3 6" id="KW-1133">Transmembrane helix</keyword>
<name>A0A1D1VTN7_RAMVA</name>
<feature type="compositionally biased region" description="Acidic residues" evidence="5">
    <location>
        <begin position="21"/>
        <end position="30"/>
    </location>
</feature>
<evidence type="ECO:0000313" key="8">
    <source>
        <dbReference type="EMBL" id="GAV04351.1"/>
    </source>
</evidence>
<evidence type="ECO:0000256" key="5">
    <source>
        <dbReference type="SAM" id="MobiDB-lite"/>
    </source>
</evidence>
<sequence length="291" mass="32312">MATTDPNFQAYVDSEKGEIGDSSDDEEVENPSEIQPRFFRTPSVDLVPSAARVAAARRRSSARAESLRREKSTGAASPESVKLRSPSIHEAREERGNRSEQYVGDTTIKTAYEPLEPDDQEVIRFGGPYTLKDLKNELSGLCTLQTLQRKLPITRWLPKYSREDFKGDLVAGLTVGLTVVPQCLAYAQIADIKLEFGLNSAYMGCFCYALFGTSKDVTVGPTAILSLLTGAFIHREHGLEGKSAILLCFLVGCFQLMMGFLRLGNFLPSSLFVLLLKNLFLRWHTYDLSAR</sequence>
<dbReference type="AlphaFoldDB" id="A0A1D1VTN7"/>
<evidence type="ECO:0000259" key="7">
    <source>
        <dbReference type="Pfam" id="PF00916"/>
    </source>
</evidence>
<comment type="subcellular location">
    <subcellularLocation>
        <location evidence="1">Membrane</location>
        <topology evidence="1">Multi-pass membrane protein</topology>
    </subcellularLocation>
</comment>
<protein>
    <recommendedName>
        <fullName evidence="7">SLC26A/SulP transporter domain-containing protein</fullName>
    </recommendedName>
</protein>
<keyword evidence="9" id="KW-1185">Reference proteome</keyword>
<feature type="transmembrane region" description="Helical" evidence="6">
    <location>
        <begin position="267"/>
        <end position="285"/>
    </location>
</feature>
<evidence type="ECO:0000256" key="2">
    <source>
        <dbReference type="ARBA" id="ARBA00022692"/>
    </source>
</evidence>
<evidence type="ECO:0000313" key="9">
    <source>
        <dbReference type="Proteomes" id="UP000186922"/>
    </source>
</evidence>
<reference evidence="8 9" key="1">
    <citation type="journal article" date="2016" name="Nat. Commun.">
        <title>Extremotolerant tardigrade genome and improved radiotolerance of human cultured cells by tardigrade-unique protein.</title>
        <authorList>
            <person name="Hashimoto T."/>
            <person name="Horikawa D.D."/>
            <person name="Saito Y."/>
            <person name="Kuwahara H."/>
            <person name="Kozuka-Hata H."/>
            <person name="Shin-I T."/>
            <person name="Minakuchi Y."/>
            <person name="Ohishi K."/>
            <person name="Motoyama A."/>
            <person name="Aizu T."/>
            <person name="Enomoto A."/>
            <person name="Kondo K."/>
            <person name="Tanaka S."/>
            <person name="Hara Y."/>
            <person name="Koshikawa S."/>
            <person name="Sagara H."/>
            <person name="Miura T."/>
            <person name="Yokobori S."/>
            <person name="Miyagawa K."/>
            <person name="Suzuki Y."/>
            <person name="Kubo T."/>
            <person name="Oyama M."/>
            <person name="Kohara Y."/>
            <person name="Fujiyama A."/>
            <person name="Arakawa K."/>
            <person name="Katayama T."/>
            <person name="Toyoda A."/>
            <person name="Kunieda T."/>
        </authorList>
    </citation>
    <scope>NUCLEOTIDE SEQUENCE [LARGE SCALE GENOMIC DNA]</scope>
    <source>
        <strain evidence="8 9">YOKOZUNA-1</strain>
    </source>
</reference>
<feature type="domain" description="SLC26A/SulP transporter" evidence="7">
    <location>
        <begin position="165"/>
        <end position="265"/>
    </location>
</feature>
<dbReference type="PANTHER" id="PTHR11814">
    <property type="entry name" value="SULFATE TRANSPORTER"/>
    <property type="match status" value="1"/>
</dbReference>
<evidence type="ECO:0000256" key="4">
    <source>
        <dbReference type="ARBA" id="ARBA00023136"/>
    </source>
</evidence>
<dbReference type="STRING" id="947166.A0A1D1VTN7"/>
<dbReference type="GO" id="GO:0016020">
    <property type="term" value="C:membrane"/>
    <property type="evidence" value="ECO:0007669"/>
    <property type="project" value="UniProtKB-SubCell"/>
</dbReference>
<accession>A0A1D1VTN7</accession>
<evidence type="ECO:0000256" key="6">
    <source>
        <dbReference type="SAM" id="Phobius"/>
    </source>
</evidence>
<dbReference type="GO" id="GO:0055085">
    <property type="term" value="P:transmembrane transport"/>
    <property type="evidence" value="ECO:0007669"/>
    <property type="project" value="InterPro"/>
</dbReference>
<feature type="region of interest" description="Disordered" evidence="5">
    <location>
        <begin position="1"/>
        <end position="105"/>
    </location>
</feature>
<feature type="compositionally biased region" description="Basic and acidic residues" evidence="5">
    <location>
        <begin position="87"/>
        <end position="98"/>
    </location>
</feature>
<dbReference type="EMBL" id="BDGG01000010">
    <property type="protein sequence ID" value="GAV04351.1"/>
    <property type="molecule type" value="Genomic_DNA"/>
</dbReference>
<evidence type="ECO:0000256" key="1">
    <source>
        <dbReference type="ARBA" id="ARBA00004141"/>
    </source>
</evidence>
<gene>
    <name evidence="8" type="primary">RvY_14640</name>
    <name evidence="8" type="synonym">RvY_14640.1</name>
    <name evidence="8" type="ORF">RvY_14640-1</name>
</gene>
<dbReference type="Pfam" id="PF00916">
    <property type="entry name" value="Sulfate_transp"/>
    <property type="match status" value="1"/>
</dbReference>
<evidence type="ECO:0000256" key="3">
    <source>
        <dbReference type="ARBA" id="ARBA00022989"/>
    </source>
</evidence>
<dbReference type="Proteomes" id="UP000186922">
    <property type="component" value="Unassembled WGS sequence"/>
</dbReference>